<dbReference type="InterPro" id="IPR005162">
    <property type="entry name" value="Retrotrans_gag_dom"/>
</dbReference>
<dbReference type="AlphaFoldDB" id="A0A151QNA6"/>
<dbReference type="Proteomes" id="UP000075243">
    <property type="component" value="Unassembled WGS sequence"/>
</dbReference>
<gene>
    <name evidence="2" type="ORF">KK1_047724</name>
</gene>
<reference evidence="2" key="1">
    <citation type="journal article" date="2012" name="Nat. Biotechnol.">
        <title>Draft genome sequence of pigeonpea (Cajanus cajan), an orphan legume crop of resource-poor farmers.</title>
        <authorList>
            <person name="Varshney R.K."/>
            <person name="Chen W."/>
            <person name="Li Y."/>
            <person name="Bharti A.K."/>
            <person name="Saxena R.K."/>
            <person name="Schlueter J.A."/>
            <person name="Donoghue M.T."/>
            <person name="Azam S."/>
            <person name="Fan G."/>
            <person name="Whaley A.M."/>
            <person name="Farmer A.D."/>
            <person name="Sheridan J."/>
            <person name="Iwata A."/>
            <person name="Tuteja R."/>
            <person name="Penmetsa R.V."/>
            <person name="Wu W."/>
            <person name="Upadhyaya H.D."/>
            <person name="Yang S.P."/>
            <person name="Shah T."/>
            <person name="Saxena K.B."/>
            <person name="Michael T."/>
            <person name="McCombie W.R."/>
            <person name="Yang B."/>
            <person name="Zhang G."/>
            <person name="Yang H."/>
            <person name="Wang J."/>
            <person name="Spillane C."/>
            <person name="Cook D.R."/>
            <person name="May G.D."/>
            <person name="Xu X."/>
            <person name="Jackson S.A."/>
        </authorList>
    </citation>
    <scope>NUCLEOTIDE SEQUENCE [LARGE SCALE GENOMIC DNA]</scope>
</reference>
<dbReference type="Gramene" id="C.cajan_44630.t">
    <property type="protein sequence ID" value="C.cajan_44630.t.cds1"/>
    <property type="gene ID" value="C.cajan_44630"/>
</dbReference>
<protein>
    <recommendedName>
        <fullName evidence="1">Retrotransposon gag domain-containing protein</fullName>
    </recommendedName>
</protein>
<keyword evidence="3" id="KW-1185">Reference proteome</keyword>
<sequence length="79" mass="9846">MSWMTKVEKIFVVMECPLVQMVSLATFLLVDDAHFWWERPRQRMLDVDTQWNWENFRKVFLEKYFAEYMRCLKEMSLWG</sequence>
<organism evidence="2 3">
    <name type="scientific">Cajanus cajan</name>
    <name type="common">Pigeon pea</name>
    <name type="synonym">Cajanus indicus</name>
    <dbReference type="NCBI Taxonomy" id="3821"/>
    <lineage>
        <taxon>Eukaryota</taxon>
        <taxon>Viridiplantae</taxon>
        <taxon>Streptophyta</taxon>
        <taxon>Embryophyta</taxon>
        <taxon>Tracheophyta</taxon>
        <taxon>Spermatophyta</taxon>
        <taxon>Magnoliopsida</taxon>
        <taxon>eudicotyledons</taxon>
        <taxon>Gunneridae</taxon>
        <taxon>Pentapetalae</taxon>
        <taxon>rosids</taxon>
        <taxon>fabids</taxon>
        <taxon>Fabales</taxon>
        <taxon>Fabaceae</taxon>
        <taxon>Papilionoideae</taxon>
        <taxon>50 kb inversion clade</taxon>
        <taxon>NPAAA clade</taxon>
        <taxon>indigoferoid/millettioid clade</taxon>
        <taxon>Phaseoleae</taxon>
        <taxon>Cajanus</taxon>
    </lineage>
</organism>
<evidence type="ECO:0000259" key="1">
    <source>
        <dbReference type="Pfam" id="PF03732"/>
    </source>
</evidence>
<accession>A0A151QNA6</accession>
<dbReference type="Pfam" id="PF03732">
    <property type="entry name" value="Retrotrans_gag"/>
    <property type="match status" value="1"/>
</dbReference>
<dbReference type="EMBL" id="KQ485678">
    <property type="protein sequence ID" value="KYP31783.1"/>
    <property type="molecule type" value="Genomic_DNA"/>
</dbReference>
<proteinExistence type="predicted"/>
<name>A0A151QNA6_CAJCA</name>
<feature type="domain" description="Retrotransposon gag" evidence="1">
    <location>
        <begin position="24"/>
        <end position="76"/>
    </location>
</feature>
<evidence type="ECO:0000313" key="2">
    <source>
        <dbReference type="EMBL" id="KYP31783.1"/>
    </source>
</evidence>
<evidence type="ECO:0000313" key="3">
    <source>
        <dbReference type="Proteomes" id="UP000075243"/>
    </source>
</evidence>